<name>A0A7C7D5C1_9FIRM</name>
<accession>A0A7C7D5C1</accession>
<organism evidence="1 2">
    <name type="scientific">Desulfitobacterium dehalogenans</name>
    <dbReference type="NCBI Taxonomy" id="36854"/>
    <lineage>
        <taxon>Bacteria</taxon>
        <taxon>Bacillati</taxon>
        <taxon>Bacillota</taxon>
        <taxon>Clostridia</taxon>
        <taxon>Eubacteriales</taxon>
        <taxon>Desulfitobacteriaceae</taxon>
        <taxon>Desulfitobacterium</taxon>
    </lineage>
</organism>
<dbReference type="EMBL" id="DUTF01000169">
    <property type="protein sequence ID" value="HHY26615.1"/>
    <property type="molecule type" value="Genomic_DNA"/>
</dbReference>
<gene>
    <name evidence="1" type="ORF">GX523_07680</name>
</gene>
<evidence type="ECO:0000313" key="2">
    <source>
        <dbReference type="Proteomes" id="UP000553059"/>
    </source>
</evidence>
<protein>
    <submittedName>
        <fullName evidence="1">Uncharacterized protein</fullName>
    </submittedName>
</protein>
<reference evidence="1 2" key="1">
    <citation type="journal article" date="2020" name="Biotechnol. Biofuels">
        <title>New insights from the biogas microbiome by comprehensive genome-resolved metagenomics of nearly 1600 species originating from multiple anaerobic digesters.</title>
        <authorList>
            <person name="Campanaro S."/>
            <person name="Treu L."/>
            <person name="Rodriguez-R L.M."/>
            <person name="Kovalovszki A."/>
            <person name="Ziels R.M."/>
            <person name="Maus I."/>
            <person name="Zhu X."/>
            <person name="Kougias P.G."/>
            <person name="Basile A."/>
            <person name="Luo G."/>
            <person name="Schluter A."/>
            <person name="Konstantinidis K.T."/>
            <person name="Angelidaki I."/>
        </authorList>
    </citation>
    <scope>NUCLEOTIDE SEQUENCE [LARGE SCALE GENOMIC DNA]</scope>
    <source>
        <strain evidence="1">AS05jafATM_4</strain>
    </source>
</reference>
<dbReference type="AlphaFoldDB" id="A0A7C7D5C1"/>
<dbReference type="Proteomes" id="UP000553059">
    <property type="component" value="Unassembled WGS sequence"/>
</dbReference>
<evidence type="ECO:0000313" key="1">
    <source>
        <dbReference type="EMBL" id="HHY26615.1"/>
    </source>
</evidence>
<proteinExistence type="predicted"/>
<comment type="caution">
    <text evidence="1">The sequence shown here is derived from an EMBL/GenBank/DDBJ whole genome shotgun (WGS) entry which is preliminary data.</text>
</comment>
<sequence length="88" mass="9551">MTLIIYDNQGQIFSQVTGNYLVPQGGVQFMEIEVPAGKIVSGVNVSVTPHQAILEDIPPSEIEKLRLEMAQANTELFEMMLMLSGGAA</sequence>